<comment type="caution">
    <text evidence="2">The sequence shown here is derived from an EMBL/GenBank/DDBJ whole genome shotgun (WGS) entry which is preliminary data.</text>
</comment>
<name>A0AAU9JBW0_9CILI</name>
<keyword evidence="3" id="KW-1185">Reference proteome</keyword>
<organism evidence="2 3">
    <name type="scientific">Blepharisma stoltei</name>
    <dbReference type="NCBI Taxonomy" id="1481888"/>
    <lineage>
        <taxon>Eukaryota</taxon>
        <taxon>Sar</taxon>
        <taxon>Alveolata</taxon>
        <taxon>Ciliophora</taxon>
        <taxon>Postciliodesmatophora</taxon>
        <taxon>Heterotrichea</taxon>
        <taxon>Heterotrichida</taxon>
        <taxon>Blepharismidae</taxon>
        <taxon>Blepharisma</taxon>
    </lineage>
</organism>
<sequence>MNHKNRINYTFSTRSNTSRRTISATRTHDLSKSSRLEIKKRPSIYSSLQVQYLLEELETLWVKYDIPNQHQMVFKSLIAVSPTYSAIIIAKEISMLEENQSPILNILRTIQERELTLSKIQLLAKKFRKKKCKDLEMIGLELANLIEKMRDKTIEVIERVQIWKKLYECHDIEFVWKGINYYEKLKSDLDFLVATPLANIFPFTHRDPFLLNVIRSYHWLSKKCNMRLGLTNLQKKQVKISLKFLDIEDFSDTLNQEFNTLRSAIEIPDVAFDRLFTPKNKNIVKRNLKEAVKAVCEDFINGIVDKDCLDICNENLQEKSRIINDICAEIIFDSMIESISEQASIAVSKRILRVNQDLIVVNELSDSIVDKLTDFECKNLCYEFLNEFLLDELCYDLIPYSELKPIVSLCIKEMDKEDAILSSEVCTQLIEDFLSSEWIETLVEAEKLSNHIEGVMDSLPIKLQKQVWKEERSKIYEQVIEKIYFDILNIFVGGFWLERLATASLLEVQGMRELPMDNIFVLHDPKDYRSSLLRRPWARRKSVYDK</sequence>
<accession>A0AAU9JBW0</accession>
<protein>
    <submittedName>
        <fullName evidence="2">Uncharacterized protein</fullName>
    </submittedName>
</protein>
<dbReference type="AlphaFoldDB" id="A0AAU9JBW0"/>
<evidence type="ECO:0000313" key="3">
    <source>
        <dbReference type="Proteomes" id="UP001162131"/>
    </source>
</evidence>
<dbReference type="EMBL" id="CAJZBQ010000033">
    <property type="protein sequence ID" value="CAG9323151.1"/>
    <property type="molecule type" value="Genomic_DNA"/>
</dbReference>
<feature type="region of interest" description="Disordered" evidence="1">
    <location>
        <begin position="1"/>
        <end position="28"/>
    </location>
</feature>
<dbReference type="Proteomes" id="UP001162131">
    <property type="component" value="Unassembled WGS sequence"/>
</dbReference>
<evidence type="ECO:0000313" key="2">
    <source>
        <dbReference type="EMBL" id="CAG9323151.1"/>
    </source>
</evidence>
<feature type="compositionally biased region" description="Low complexity" evidence="1">
    <location>
        <begin position="10"/>
        <end position="25"/>
    </location>
</feature>
<reference evidence="2" key="1">
    <citation type="submission" date="2021-09" db="EMBL/GenBank/DDBJ databases">
        <authorList>
            <consortium name="AG Swart"/>
            <person name="Singh M."/>
            <person name="Singh A."/>
            <person name="Seah K."/>
            <person name="Emmerich C."/>
        </authorList>
    </citation>
    <scope>NUCLEOTIDE SEQUENCE</scope>
    <source>
        <strain evidence="2">ATCC30299</strain>
    </source>
</reference>
<proteinExistence type="predicted"/>
<evidence type="ECO:0000256" key="1">
    <source>
        <dbReference type="SAM" id="MobiDB-lite"/>
    </source>
</evidence>
<gene>
    <name evidence="2" type="ORF">BSTOLATCC_MIC33053</name>
</gene>